<protein>
    <submittedName>
        <fullName evidence="1">Uncharacterized protein</fullName>
    </submittedName>
</protein>
<proteinExistence type="predicted"/>
<name>A0ACC2MYD3_PERAE</name>
<gene>
    <name evidence="1" type="ORF">MRB53_003429</name>
</gene>
<keyword evidence="2" id="KW-1185">Reference proteome</keyword>
<organism evidence="1 2">
    <name type="scientific">Persea americana</name>
    <name type="common">Avocado</name>
    <dbReference type="NCBI Taxonomy" id="3435"/>
    <lineage>
        <taxon>Eukaryota</taxon>
        <taxon>Viridiplantae</taxon>
        <taxon>Streptophyta</taxon>
        <taxon>Embryophyta</taxon>
        <taxon>Tracheophyta</taxon>
        <taxon>Spermatophyta</taxon>
        <taxon>Magnoliopsida</taxon>
        <taxon>Magnoliidae</taxon>
        <taxon>Laurales</taxon>
        <taxon>Lauraceae</taxon>
        <taxon>Persea</taxon>
    </lineage>
</organism>
<dbReference type="EMBL" id="CM056809">
    <property type="protein sequence ID" value="KAJ8650406.1"/>
    <property type="molecule type" value="Genomic_DNA"/>
</dbReference>
<accession>A0ACC2MYD3</accession>
<dbReference type="Proteomes" id="UP001234297">
    <property type="component" value="Chromosome 1"/>
</dbReference>
<sequence>MGKTSTTQFVRVRREALVSCMTCPLCNKLLEEATTISECLHSFCRKCIYKKLNDGEIDSCPICNSDLGCAPVEKLRADHNLQDVMAKVFPSKRGKVETPAVLPSVSLPVRRKERSLSSLVINTPRVSSQTGLTGRRTKTVARRSLRGPSFSLKKPIKKEDDTTEDHLDSSSSRETLNKIVQKRQLSSSAQPSNNPFSKDTDSGPEQPWQGKGDQWKPLNCLVEAANRTKAFKLTIQRGSIAKAEKIYNSDGEVNTHKTKVREHANKLEVQDDKNGIIPTSSESIKTRKLNGTRRKRRAASRGLTFSAQALLDAASGIRERRMSPIWLSLMASDDQEEDARLPQISTRYVRIKDGNLPVSFIQKYLMKKLDLTSEVEVEITCRGQPVIPTLELHDLVDMWLQTMPASERVAASVGISAKDFVMVLTYTRKLASFHVHVCWHVSGGTPQFSPCDVCSSRS</sequence>
<reference evidence="1 2" key="1">
    <citation type="journal article" date="2022" name="Hortic Res">
        <title>A haplotype resolved chromosomal level avocado genome allows analysis of novel avocado genes.</title>
        <authorList>
            <person name="Nath O."/>
            <person name="Fletcher S.J."/>
            <person name="Hayward A."/>
            <person name="Shaw L.M."/>
            <person name="Masouleh A.K."/>
            <person name="Furtado A."/>
            <person name="Henry R.J."/>
            <person name="Mitter N."/>
        </authorList>
    </citation>
    <scope>NUCLEOTIDE SEQUENCE [LARGE SCALE GENOMIC DNA]</scope>
    <source>
        <strain evidence="2">cv. Hass</strain>
    </source>
</reference>
<evidence type="ECO:0000313" key="2">
    <source>
        <dbReference type="Proteomes" id="UP001234297"/>
    </source>
</evidence>
<comment type="caution">
    <text evidence="1">The sequence shown here is derived from an EMBL/GenBank/DDBJ whole genome shotgun (WGS) entry which is preliminary data.</text>
</comment>
<evidence type="ECO:0000313" key="1">
    <source>
        <dbReference type="EMBL" id="KAJ8650406.1"/>
    </source>
</evidence>